<dbReference type="Pfam" id="PF12171">
    <property type="entry name" value="zf-C2H2_jaz"/>
    <property type="match status" value="1"/>
</dbReference>
<dbReference type="InterPro" id="IPR036236">
    <property type="entry name" value="Znf_C2H2_sf"/>
</dbReference>
<feature type="region of interest" description="Disordered" evidence="5">
    <location>
        <begin position="135"/>
        <end position="162"/>
    </location>
</feature>
<keyword evidence="1" id="KW-0479">Metal-binding</keyword>
<dbReference type="SMART" id="SM00443">
    <property type="entry name" value="G_patch"/>
    <property type="match status" value="1"/>
</dbReference>
<feature type="compositionally biased region" description="Polar residues" evidence="5">
    <location>
        <begin position="444"/>
        <end position="456"/>
    </location>
</feature>
<evidence type="ECO:0000256" key="4">
    <source>
        <dbReference type="PROSITE-ProRule" id="PRU00042"/>
    </source>
</evidence>
<feature type="compositionally biased region" description="Basic and acidic residues" evidence="5">
    <location>
        <begin position="219"/>
        <end position="241"/>
    </location>
</feature>
<comment type="caution">
    <text evidence="8">The sequence shown here is derived from an EMBL/GenBank/DDBJ whole genome shotgun (WGS) entry which is preliminary data.</text>
</comment>
<reference evidence="8 10" key="1">
    <citation type="submission" date="2024-01" db="EMBL/GenBank/DDBJ databases">
        <title>A draft genome for the cacao thread blight pathogen Marasmiellus scandens.</title>
        <authorList>
            <person name="Baruah I.K."/>
            <person name="Leung J."/>
            <person name="Bukari Y."/>
            <person name="Amoako-Attah I."/>
            <person name="Meinhardt L.W."/>
            <person name="Bailey B.A."/>
            <person name="Cohen S.P."/>
        </authorList>
    </citation>
    <scope>NUCLEOTIDE SEQUENCE [LARGE SCALE GENOMIC DNA]</scope>
    <source>
        <strain evidence="8 10">GH-19</strain>
    </source>
</reference>
<dbReference type="Pfam" id="PF01585">
    <property type="entry name" value="G-patch"/>
    <property type="match status" value="1"/>
</dbReference>
<gene>
    <name evidence="9" type="ORF">VKT23_005753</name>
    <name evidence="8" type="ORF">VKT23_007153</name>
</gene>
<evidence type="ECO:0000313" key="9">
    <source>
        <dbReference type="EMBL" id="KAK7465781.1"/>
    </source>
</evidence>
<evidence type="ECO:0000259" key="6">
    <source>
        <dbReference type="PROSITE" id="PS50157"/>
    </source>
</evidence>
<evidence type="ECO:0008006" key="11">
    <source>
        <dbReference type="Google" id="ProtNLM"/>
    </source>
</evidence>
<feature type="compositionally biased region" description="Polar residues" evidence="5">
    <location>
        <begin position="306"/>
        <end position="331"/>
    </location>
</feature>
<dbReference type="InterPro" id="IPR013087">
    <property type="entry name" value="Znf_C2H2_type"/>
</dbReference>
<evidence type="ECO:0000256" key="1">
    <source>
        <dbReference type="ARBA" id="ARBA00022723"/>
    </source>
</evidence>
<proteinExistence type="predicted"/>
<evidence type="ECO:0000313" key="10">
    <source>
        <dbReference type="Proteomes" id="UP001498398"/>
    </source>
</evidence>
<dbReference type="InterPro" id="IPR022755">
    <property type="entry name" value="Znf_C2H2_jaz"/>
</dbReference>
<feature type="compositionally biased region" description="Low complexity" evidence="5">
    <location>
        <begin position="382"/>
        <end position="394"/>
    </location>
</feature>
<dbReference type="Proteomes" id="UP001498398">
    <property type="component" value="Unassembled WGS sequence"/>
</dbReference>
<keyword evidence="3" id="KW-0862">Zinc</keyword>
<dbReference type="SUPFAM" id="SSF57667">
    <property type="entry name" value="beta-beta-alpha zinc fingers"/>
    <property type="match status" value="1"/>
</dbReference>
<evidence type="ECO:0000259" key="7">
    <source>
        <dbReference type="PROSITE" id="PS50174"/>
    </source>
</evidence>
<feature type="domain" description="C2H2-type" evidence="6">
    <location>
        <begin position="179"/>
        <end position="208"/>
    </location>
</feature>
<dbReference type="PROSITE" id="PS00028">
    <property type="entry name" value="ZINC_FINGER_C2H2_1"/>
    <property type="match status" value="1"/>
</dbReference>
<feature type="region of interest" description="Disordered" evidence="5">
    <location>
        <begin position="211"/>
        <end position="456"/>
    </location>
</feature>
<protein>
    <recommendedName>
        <fullName evidence="11">G-patch domain-containing protein</fullName>
    </recommendedName>
</protein>
<name>A0ABR1JMW5_9AGAR</name>
<keyword evidence="2 4" id="KW-0863">Zinc-finger</keyword>
<feature type="compositionally biased region" description="Basic and acidic residues" evidence="5">
    <location>
        <begin position="57"/>
        <end position="69"/>
    </location>
</feature>
<dbReference type="PANTHER" id="PTHR47251:SF1">
    <property type="entry name" value="FINGER DOMAIN PROTEIN, PUTATIVE (AFU_ORTHOLOGUE AFUA_3G04180)-RELATED"/>
    <property type="match status" value="1"/>
</dbReference>
<sequence length="456" mass="49130">MSQSTIARWNAIPLERPETPESLKRKSRDDDDDDDDVSIASRTPSPSPDAMDVDSQDLSKYDEYHRGPAREVITVETKIKPTNKGFAMLAKLGWTEGTPLGLSADGRVDPIPFQMKSDSTGLGKVNQDVRMIESTVSQRRGLDSERQQKESGEQRQAREDAVARRDAVASEISDVLKAFYCSLCDKQFKNVAQYDEHTNSYAHHHKARFRDMQASVRLKPQEEVDKRKEKERKREEKELRKIAAANGIRMSKPAAATPAAPSSVSAPATLDNSGPTGFKPSGWAAVSGSGPSAAQSGFKKSGWATVGSSDPQPTQPVTNHPETSESKGSWNVVSSTTVSSDVGASGFRRGGWSTLDNASPSASEKGGWTTPSAPASEKGGWTTPSAPASATPSALDSVSSSTSGRGGWKTVDSSQDTLTTSSSHANPVQEPTRPPSKAHASRVGWQQFQKSNSRRK</sequence>
<keyword evidence="10" id="KW-1185">Reference proteome</keyword>
<dbReference type="PROSITE" id="PS50157">
    <property type="entry name" value="ZINC_FINGER_C2H2_2"/>
    <property type="match status" value="1"/>
</dbReference>
<feature type="compositionally biased region" description="Low complexity" evidence="5">
    <location>
        <begin position="410"/>
        <end position="423"/>
    </location>
</feature>
<dbReference type="EMBL" id="JBANRG010000006">
    <property type="protein sequence ID" value="KAK7465781.1"/>
    <property type="molecule type" value="Genomic_DNA"/>
</dbReference>
<feature type="compositionally biased region" description="Basic and acidic residues" evidence="5">
    <location>
        <begin position="15"/>
        <end position="29"/>
    </location>
</feature>
<dbReference type="PROSITE" id="PS50174">
    <property type="entry name" value="G_PATCH"/>
    <property type="match status" value="1"/>
</dbReference>
<feature type="domain" description="G-patch" evidence="7">
    <location>
        <begin position="81"/>
        <end position="127"/>
    </location>
</feature>
<evidence type="ECO:0000256" key="2">
    <source>
        <dbReference type="ARBA" id="ARBA00022771"/>
    </source>
</evidence>
<accession>A0ABR1JMW5</accession>
<dbReference type="InterPro" id="IPR000467">
    <property type="entry name" value="G_patch_dom"/>
</dbReference>
<feature type="compositionally biased region" description="Basic and acidic residues" evidence="5">
    <location>
        <begin position="140"/>
        <end position="162"/>
    </location>
</feature>
<organism evidence="8 10">
    <name type="scientific">Marasmiellus scandens</name>
    <dbReference type="NCBI Taxonomy" id="2682957"/>
    <lineage>
        <taxon>Eukaryota</taxon>
        <taxon>Fungi</taxon>
        <taxon>Dikarya</taxon>
        <taxon>Basidiomycota</taxon>
        <taxon>Agaricomycotina</taxon>
        <taxon>Agaricomycetes</taxon>
        <taxon>Agaricomycetidae</taxon>
        <taxon>Agaricales</taxon>
        <taxon>Marasmiineae</taxon>
        <taxon>Omphalotaceae</taxon>
        <taxon>Marasmiellus</taxon>
    </lineage>
</organism>
<evidence type="ECO:0000256" key="3">
    <source>
        <dbReference type="ARBA" id="ARBA00022833"/>
    </source>
</evidence>
<dbReference type="PANTHER" id="PTHR47251">
    <property type="entry name" value="FINGER DOMAIN PROTEIN, PUTATIVE (AFU_ORTHOLOGUE AFUA_3G04180)-RELATED"/>
    <property type="match status" value="1"/>
</dbReference>
<evidence type="ECO:0000256" key="5">
    <source>
        <dbReference type="SAM" id="MobiDB-lite"/>
    </source>
</evidence>
<feature type="compositionally biased region" description="Low complexity" evidence="5">
    <location>
        <begin position="332"/>
        <end position="342"/>
    </location>
</feature>
<evidence type="ECO:0000313" key="8">
    <source>
        <dbReference type="EMBL" id="KAK7463815.1"/>
    </source>
</evidence>
<feature type="compositionally biased region" description="Low complexity" evidence="5">
    <location>
        <begin position="251"/>
        <end position="268"/>
    </location>
</feature>
<feature type="region of interest" description="Disordered" evidence="5">
    <location>
        <begin position="1"/>
        <end position="69"/>
    </location>
</feature>
<dbReference type="EMBL" id="JBANRG010000009">
    <property type="protein sequence ID" value="KAK7463815.1"/>
    <property type="molecule type" value="Genomic_DNA"/>
</dbReference>